<accession>A0A1N7S9J3</accession>
<dbReference type="AlphaFoldDB" id="A0A1N7S9J3"/>
<protein>
    <submittedName>
        <fullName evidence="1">Uncharacterized protein</fullName>
    </submittedName>
</protein>
<proteinExistence type="predicted"/>
<dbReference type="Proteomes" id="UP000187012">
    <property type="component" value="Unassembled WGS sequence"/>
</dbReference>
<dbReference type="EMBL" id="CYGX02000046">
    <property type="protein sequence ID" value="SIT43991.1"/>
    <property type="molecule type" value="Genomic_DNA"/>
</dbReference>
<name>A0A1N7S9J3_9BURK</name>
<gene>
    <name evidence="1" type="ORF">BN2475_460002</name>
</gene>
<sequence length="110" mass="11929">MIRAGALHLQRTMSPPTNNVTTDSLEPTTVDKINHSLSLTYLCAISNKASAIAFRAISLVPDEHHITRLAVLIFDGSNGFLCPIDIAAFAAVKRIAFDRCVVDARHQASL</sequence>
<dbReference type="STRING" id="1247936.BN2475_460002"/>
<evidence type="ECO:0000313" key="2">
    <source>
        <dbReference type="Proteomes" id="UP000187012"/>
    </source>
</evidence>
<organism evidence="1 2">
    <name type="scientific">Paraburkholderia ribeironis</name>
    <dbReference type="NCBI Taxonomy" id="1247936"/>
    <lineage>
        <taxon>Bacteria</taxon>
        <taxon>Pseudomonadati</taxon>
        <taxon>Pseudomonadota</taxon>
        <taxon>Betaproteobacteria</taxon>
        <taxon>Burkholderiales</taxon>
        <taxon>Burkholderiaceae</taxon>
        <taxon>Paraburkholderia</taxon>
    </lineage>
</organism>
<evidence type="ECO:0000313" key="1">
    <source>
        <dbReference type="EMBL" id="SIT43991.1"/>
    </source>
</evidence>
<reference evidence="1 2" key="1">
    <citation type="submission" date="2016-12" db="EMBL/GenBank/DDBJ databases">
        <authorList>
            <person name="Song W.-J."/>
            <person name="Kurnit D.M."/>
        </authorList>
    </citation>
    <scope>NUCLEOTIDE SEQUENCE [LARGE SCALE GENOMIC DNA]</scope>
    <source>
        <strain evidence="1 2">STM7296</strain>
    </source>
</reference>
<keyword evidence="2" id="KW-1185">Reference proteome</keyword>